<comment type="similarity">
    <text evidence="1 2">Belongs to the small heat shock protein (HSP20) family.</text>
</comment>
<reference evidence="4" key="1">
    <citation type="submission" date="2020-08" db="EMBL/GenBank/DDBJ databases">
        <title>Genome public.</title>
        <authorList>
            <person name="Liu C."/>
            <person name="Sun Q."/>
        </authorList>
    </citation>
    <scope>NUCLEOTIDE SEQUENCE</scope>
    <source>
        <strain evidence="4">BX12</strain>
    </source>
</reference>
<dbReference type="Pfam" id="PF00011">
    <property type="entry name" value="HSP20"/>
    <property type="match status" value="1"/>
</dbReference>
<organism evidence="4 5">
    <name type="scientific">Zhenpiania hominis</name>
    <dbReference type="NCBI Taxonomy" id="2763644"/>
    <lineage>
        <taxon>Bacteria</taxon>
        <taxon>Bacillati</taxon>
        <taxon>Bacillota</taxon>
        <taxon>Clostridia</taxon>
        <taxon>Peptostreptococcales</taxon>
        <taxon>Anaerovoracaceae</taxon>
        <taxon>Zhenpiania</taxon>
    </lineage>
</organism>
<dbReference type="InterPro" id="IPR008978">
    <property type="entry name" value="HSP20-like_chaperone"/>
</dbReference>
<dbReference type="SUPFAM" id="SSF49764">
    <property type="entry name" value="HSP20-like chaperones"/>
    <property type="match status" value="1"/>
</dbReference>
<comment type="caution">
    <text evidence="4">The sequence shown here is derived from an EMBL/GenBank/DDBJ whole genome shotgun (WGS) entry which is preliminary data.</text>
</comment>
<dbReference type="PANTHER" id="PTHR11527">
    <property type="entry name" value="HEAT-SHOCK PROTEIN 20 FAMILY MEMBER"/>
    <property type="match status" value="1"/>
</dbReference>
<evidence type="ECO:0000259" key="3">
    <source>
        <dbReference type="PROSITE" id="PS01031"/>
    </source>
</evidence>
<dbReference type="AlphaFoldDB" id="A0A923SUG7"/>
<dbReference type="InterPro" id="IPR031107">
    <property type="entry name" value="Small_HSP"/>
</dbReference>
<name>A0A923SUG7_9FIRM</name>
<evidence type="ECO:0000256" key="1">
    <source>
        <dbReference type="PROSITE-ProRule" id="PRU00285"/>
    </source>
</evidence>
<feature type="domain" description="SHSP" evidence="3">
    <location>
        <begin position="34"/>
        <end position="151"/>
    </location>
</feature>
<evidence type="ECO:0000256" key="2">
    <source>
        <dbReference type="RuleBase" id="RU003616"/>
    </source>
</evidence>
<dbReference type="PROSITE" id="PS01031">
    <property type="entry name" value="SHSP"/>
    <property type="match status" value="1"/>
</dbReference>
<accession>A0A923SUG7</accession>
<dbReference type="EMBL" id="JACRYT010000001">
    <property type="protein sequence ID" value="MBC6678358.1"/>
    <property type="molecule type" value="Genomic_DNA"/>
</dbReference>
<dbReference type="Proteomes" id="UP000602647">
    <property type="component" value="Unassembled WGS sequence"/>
</dbReference>
<evidence type="ECO:0000313" key="4">
    <source>
        <dbReference type="EMBL" id="MBC6678358.1"/>
    </source>
</evidence>
<gene>
    <name evidence="4" type="ORF">H9L42_00740</name>
</gene>
<dbReference type="RefSeq" id="WP_187301555.1">
    <property type="nucleotide sequence ID" value="NZ_CBCTON010000009.1"/>
</dbReference>
<dbReference type="Gene3D" id="2.60.40.790">
    <property type="match status" value="1"/>
</dbReference>
<dbReference type="InterPro" id="IPR002068">
    <property type="entry name" value="A-crystallin/Hsp20_dom"/>
</dbReference>
<evidence type="ECO:0000313" key="5">
    <source>
        <dbReference type="Proteomes" id="UP000602647"/>
    </source>
</evidence>
<protein>
    <submittedName>
        <fullName evidence="4">Hsp20/alpha crystallin family protein</fullName>
    </submittedName>
</protein>
<sequence length="152" mass="17829">MTPSIFGKDLFDDFWGFPFYDDKDWKRMEKKLYGHRGKNLMKTDIRESDEGYKVEIDLPGFKKDEIQVSLENGYLTVSAEKGIEKDEKEDKKESYIHRERYSGACSRSFYVGDIVTEEDIKGEFKHGVLELFIPKKEAKPKEETKKLIQIEG</sequence>
<proteinExistence type="inferred from homology"/>
<keyword evidence="5" id="KW-1185">Reference proteome</keyword>
<dbReference type="CDD" id="cd06471">
    <property type="entry name" value="ACD_LpsHSP_like"/>
    <property type="match status" value="1"/>
</dbReference>